<dbReference type="RefSeq" id="WP_003536486.1">
    <property type="nucleotide sequence ID" value="NZ_AP031443.1"/>
</dbReference>
<dbReference type="GO" id="GO:0016747">
    <property type="term" value="F:acyltransferase activity, transferring groups other than amino-acyl groups"/>
    <property type="evidence" value="ECO:0007669"/>
    <property type="project" value="InterPro"/>
</dbReference>
<accession>A0A3E3EGJ4</accession>
<reference evidence="2 3" key="1">
    <citation type="submission" date="2018-08" db="EMBL/GenBank/DDBJ databases">
        <title>A genome reference for cultivated species of the human gut microbiota.</title>
        <authorList>
            <person name="Zou Y."/>
            <person name="Xue W."/>
            <person name="Luo G."/>
        </authorList>
    </citation>
    <scope>NUCLEOTIDE SEQUENCE [LARGE SCALE GENOMIC DNA]</scope>
    <source>
        <strain evidence="2 3">OM06-4</strain>
    </source>
</reference>
<dbReference type="SUPFAM" id="SSF55729">
    <property type="entry name" value="Acyl-CoA N-acyltransferases (Nat)"/>
    <property type="match status" value="1"/>
</dbReference>
<dbReference type="GeneID" id="64195221"/>
<feature type="domain" description="N-acetyltransferase" evidence="1">
    <location>
        <begin position="9"/>
        <end position="168"/>
    </location>
</feature>
<organism evidence="2 3">
    <name type="scientific">Thomasclavelia ramosa</name>
    <dbReference type="NCBI Taxonomy" id="1547"/>
    <lineage>
        <taxon>Bacteria</taxon>
        <taxon>Bacillati</taxon>
        <taxon>Bacillota</taxon>
        <taxon>Erysipelotrichia</taxon>
        <taxon>Erysipelotrichales</taxon>
        <taxon>Coprobacillaceae</taxon>
        <taxon>Thomasclavelia</taxon>
    </lineage>
</organism>
<sequence length="174" mass="20527">METIITERLILRSPDNNDAQTLLKIHNDMATLKFNAMTKYEFAEMIRDIEREHDMMYCIELKNSNNVIGAVFINPDRLRYRVNALSLSYYLDCRYYRNGYMYEALQAIIIKLFEQEIDIISARVFKENTASARLLEKLGFQYEGCLRMGVTGYQEIVHDDFFYSILKDEVNLTV</sequence>
<dbReference type="AlphaFoldDB" id="A0A3E3EGJ4"/>
<gene>
    <name evidence="2" type="ORF">DXB93_02450</name>
</gene>
<dbReference type="Gene3D" id="3.40.630.30">
    <property type="match status" value="1"/>
</dbReference>
<comment type="caution">
    <text evidence="2">The sequence shown here is derived from an EMBL/GenBank/DDBJ whole genome shotgun (WGS) entry which is preliminary data.</text>
</comment>
<evidence type="ECO:0000259" key="1">
    <source>
        <dbReference type="PROSITE" id="PS51186"/>
    </source>
</evidence>
<protein>
    <submittedName>
        <fullName evidence="2">N-acetyltransferase</fullName>
    </submittedName>
</protein>
<evidence type="ECO:0000313" key="2">
    <source>
        <dbReference type="EMBL" id="RGD87044.1"/>
    </source>
</evidence>
<proteinExistence type="predicted"/>
<dbReference type="EMBL" id="QUSL01000002">
    <property type="protein sequence ID" value="RGD87044.1"/>
    <property type="molecule type" value="Genomic_DNA"/>
</dbReference>
<keyword evidence="2" id="KW-0808">Transferase</keyword>
<dbReference type="Pfam" id="PF13302">
    <property type="entry name" value="Acetyltransf_3"/>
    <property type="match status" value="1"/>
</dbReference>
<dbReference type="PANTHER" id="PTHR43792">
    <property type="entry name" value="GNAT FAMILY, PUTATIVE (AFU_ORTHOLOGUE AFUA_3G00765)-RELATED-RELATED"/>
    <property type="match status" value="1"/>
</dbReference>
<dbReference type="InterPro" id="IPR051531">
    <property type="entry name" value="N-acetyltransferase"/>
</dbReference>
<name>A0A3E3EGJ4_9FIRM</name>
<dbReference type="InterPro" id="IPR016181">
    <property type="entry name" value="Acyl_CoA_acyltransferase"/>
</dbReference>
<dbReference type="PROSITE" id="PS51186">
    <property type="entry name" value="GNAT"/>
    <property type="match status" value="1"/>
</dbReference>
<dbReference type="InterPro" id="IPR000182">
    <property type="entry name" value="GNAT_dom"/>
</dbReference>
<dbReference type="Proteomes" id="UP000261032">
    <property type="component" value="Unassembled WGS sequence"/>
</dbReference>
<evidence type="ECO:0000313" key="3">
    <source>
        <dbReference type="Proteomes" id="UP000261032"/>
    </source>
</evidence>